<dbReference type="RefSeq" id="WP_190404419.1">
    <property type="nucleotide sequence ID" value="NZ_JACJQB010000044.1"/>
</dbReference>
<organism evidence="5 6">
    <name type="scientific">Pseudanabaena mucicola FACHB-723</name>
    <dbReference type="NCBI Taxonomy" id="2692860"/>
    <lineage>
        <taxon>Bacteria</taxon>
        <taxon>Bacillati</taxon>
        <taxon>Cyanobacteriota</taxon>
        <taxon>Cyanophyceae</taxon>
        <taxon>Pseudanabaenales</taxon>
        <taxon>Pseudanabaenaceae</taxon>
        <taxon>Pseudanabaena</taxon>
    </lineage>
</organism>
<dbReference type="InterPro" id="IPR029016">
    <property type="entry name" value="GAF-like_dom_sf"/>
</dbReference>
<dbReference type="PROSITE" id="PS50113">
    <property type="entry name" value="PAC"/>
    <property type="match status" value="1"/>
</dbReference>
<keyword evidence="6" id="KW-1185">Reference proteome</keyword>
<gene>
    <name evidence="5" type="ORF">H6F41_15780</name>
</gene>
<accession>A0ABR8A060</accession>
<feature type="domain" description="GGDEF" evidence="4">
    <location>
        <begin position="545"/>
        <end position="679"/>
    </location>
</feature>
<dbReference type="Pfam" id="PF12860">
    <property type="entry name" value="PAS_7"/>
    <property type="match status" value="1"/>
</dbReference>
<dbReference type="SMART" id="SM00091">
    <property type="entry name" value="PAS"/>
    <property type="match status" value="1"/>
</dbReference>
<evidence type="ECO:0000259" key="4">
    <source>
        <dbReference type="PROSITE" id="PS50887"/>
    </source>
</evidence>
<evidence type="ECO:0000259" key="1">
    <source>
        <dbReference type="PROSITE" id="PS50046"/>
    </source>
</evidence>
<reference evidence="5 6" key="1">
    <citation type="journal article" date="2020" name="ISME J.">
        <title>Comparative genomics reveals insights into cyanobacterial evolution and habitat adaptation.</title>
        <authorList>
            <person name="Chen M.Y."/>
            <person name="Teng W.K."/>
            <person name="Zhao L."/>
            <person name="Hu C.X."/>
            <person name="Zhou Y.K."/>
            <person name="Han B.P."/>
            <person name="Song L.R."/>
            <person name="Shu W.S."/>
        </authorList>
    </citation>
    <scope>NUCLEOTIDE SEQUENCE [LARGE SCALE GENOMIC DNA]</scope>
    <source>
        <strain evidence="5 6">FACHB-723</strain>
    </source>
</reference>
<dbReference type="InterPro" id="IPR043128">
    <property type="entry name" value="Rev_trsase/Diguanyl_cyclase"/>
</dbReference>
<feature type="domain" description="PAC" evidence="3">
    <location>
        <begin position="453"/>
        <end position="506"/>
    </location>
</feature>
<dbReference type="SMART" id="SM00267">
    <property type="entry name" value="GGDEF"/>
    <property type="match status" value="1"/>
</dbReference>
<comment type="caution">
    <text evidence="5">The sequence shown here is derived from an EMBL/GenBank/DDBJ whole genome shotgun (WGS) entry which is preliminary data.</text>
</comment>
<dbReference type="PROSITE" id="PS50046">
    <property type="entry name" value="PHYTOCHROME_2"/>
    <property type="match status" value="1"/>
</dbReference>
<sequence length="679" mass="76931">MQKPKLPKNESDRLEALNRYHILDTLPEQEYDDLTRLAAEICGTPIALISLVDRDRQWFKSKVGLDVSETPRDISFCGHAVADSAFLNVPDTTQDVRFADNPLVAKDPSIRFYAGMPLKTSDNFTLGTLCVIDHQPRNLTEKQIRQLESLSRLAISQFELRRSNATRKAAEDALDEQYKREVLLAEITQRIRQSLNLEAIFQISAQELRQSMNADRIAIFKFDPDSNCCNGEFVSESVIAGFDSVIALKIHDHCFGDQYASYYKEGRIQVINNVNEAGLTDCHRDILQRFQVVSNLVVPLIQIENLWGLLCIHQCSAPRHWQDSEINFARRIASQLEIAIKQASLFELLEQELLEREKEADARKILLTELQESESRYRSVITSMSEGIVLQQADGQITACNESAEKILGLSADQMRGLKSVDFERSTIREDGSIFLSEDHPAMVTLRTGQPQTNVIMGICKEDHPTRWISINSQPLYHPDQSAPYAVVASFTDITEQKLAQEMLKMKAELDYVRSLTDGLTQVANRRCFDDRLQAEWQRSVREKQSLSLIFLDIDYFKLYNDCYGHQAGDTCLIQVAQTAANQLKRPADLFARYGGEEFVVILPNTDMEGAITVVELIQHAIHDLKIPHDASKVSPNVTISLGIASIIPTQEQSLEDLIAIADKNLYQAKQQGRDRFYC</sequence>
<dbReference type="InterPro" id="IPR000014">
    <property type="entry name" value="PAS"/>
</dbReference>
<dbReference type="Gene3D" id="3.30.450.20">
    <property type="entry name" value="PAS domain"/>
    <property type="match status" value="1"/>
</dbReference>
<dbReference type="SUPFAM" id="SSF55781">
    <property type="entry name" value="GAF domain-like"/>
    <property type="match status" value="2"/>
</dbReference>
<dbReference type="NCBIfam" id="TIGR00254">
    <property type="entry name" value="GGDEF"/>
    <property type="match status" value="1"/>
</dbReference>
<dbReference type="SUPFAM" id="SSF55073">
    <property type="entry name" value="Nucleotide cyclase"/>
    <property type="match status" value="1"/>
</dbReference>
<dbReference type="Proteomes" id="UP000642094">
    <property type="component" value="Unassembled WGS sequence"/>
</dbReference>
<proteinExistence type="predicted"/>
<protein>
    <submittedName>
        <fullName evidence="5">Diguanylate cyclase</fullName>
    </submittedName>
</protein>
<dbReference type="SMART" id="SM00065">
    <property type="entry name" value="GAF"/>
    <property type="match status" value="2"/>
</dbReference>
<dbReference type="Pfam" id="PF00990">
    <property type="entry name" value="GGDEF"/>
    <property type="match status" value="1"/>
</dbReference>
<dbReference type="PANTHER" id="PTHR45138">
    <property type="entry name" value="REGULATORY COMPONENTS OF SENSORY TRANSDUCTION SYSTEM"/>
    <property type="match status" value="1"/>
</dbReference>
<dbReference type="InterPro" id="IPR035965">
    <property type="entry name" value="PAS-like_dom_sf"/>
</dbReference>
<dbReference type="PROSITE" id="PS50112">
    <property type="entry name" value="PAS"/>
    <property type="match status" value="1"/>
</dbReference>
<evidence type="ECO:0000313" key="6">
    <source>
        <dbReference type="Proteomes" id="UP000642094"/>
    </source>
</evidence>
<dbReference type="InterPro" id="IPR050469">
    <property type="entry name" value="Diguanylate_Cyclase"/>
</dbReference>
<name>A0ABR8A060_9CYAN</name>
<dbReference type="Pfam" id="PF01590">
    <property type="entry name" value="GAF"/>
    <property type="match status" value="2"/>
</dbReference>
<dbReference type="InterPro" id="IPR000700">
    <property type="entry name" value="PAS-assoc_C"/>
</dbReference>
<evidence type="ECO:0000259" key="3">
    <source>
        <dbReference type="PROSITE" id="PS50113"/>
    </source>
</evidence>
<dbReference type="NCBIfam" id="TIGR00229">
    <property type="entry name" value="sensory_box"/>
    <property type="match status" value="1"/>
</dbReference>
<evidence type="ECO:0000259" key="2">
    <source>
        <dbReference type="PROSITE" id="PS50112"/>
    </source>
</evidence>
<dbReference type="InterPro" id="IPR029787">
    <property type="entry name" value="Nucleotide_cyclase"/>
</dbReference>
<dbReference type="CDD" id="cd00130">
    <property type="entry name" value="PAS"/>
    <property type="match status" value="1"/>
</dbReference>
<evidence type="ECO:0000313" key="5">
    <source>
        <dbReference type="EMBL" id="MBD2189593.1"/>
    </source>
</evidence>
<dbReference type="CDD" id="cd01949">
    <property type="entry name" value="GGDEF"/>
    <property type="match status" value="1"/>
</dbReference>
<dbReference type="InterPro" id="IPR003018">
    <property type="entry name" value="GAF"/>
</dbReference>
<dbReference type="PANTHER" id="PTHR45138:SF9">
    <property type="entry name" value="DIGUANYLATE CYCLASE DGCM-RELATED"/>
    <property type="match status" value="1"/>
</dbReference>
<dbReference type="SUPFAM" id="SSF55785">
    <property type="entry name" value="PYP-like sensor domain (PAS domain)"/>
    <property type="match status" value="1"/>
</dbReference>
<feature type="domain" description="PAS" evidence="2">
    <location>
        <begin position="373"/>
        <end position="417"/>
    </location>
</feature>
<dbReference type="PROSITE" id="PS50887">
    <property type="entry name" value="GGDEF"/>
    <property type="match status" value="1"/>
</dbReference>
<dbReference type="Gene3D" id="3.30.70.270">
    <property type="match status" value="1"/>
</dbReference>
<dbReference type="EMBL" id="JACJQB010000044">
    <property type="protein sequence ID" value="MBD2189593.1"/>
    <property type="molecule type" value="Genomic_DNA"/>
</dbReference>
<dbReference type="InterPro" id="IPR016132">
    <property type="entry name" value="Phyto_chromo_attachment"/>
</dbReference>
<dbReference type="InterPro" id="IPR000160">
    <property type="entry name" value="GGDEF_dom"/>
</dbReference>
<dbReference type="Gene3D" id="3.30.450.40">
    <property type="match status" value="2"/>
</dbReference>
<feature type="domain" description="Phytochrome chromophore attachment site" evidence="1">
    <location>
        <begin position="196"/>
        <end position="335"/>
    </location>
</feature>